<name>A0A8S3UF12_MYTED</name>
<dbReference type="InterPro" id="IPR036291">
    <property type="entry name" value="NAD(P)-bd_dom_sf"/>
</dbReference>
<dbReference type="PANTHER" id="PTHR43157:SF31">
    <property type="entry name" value="PHOSPHATIDYLINOSITOL-GLYCAN BIOSYNTHESIS CLASS F PROTEIN"/>
    <property type="match status" value="1"/>
</dbReference>
<dbReference type="EMBL" id="CAJPWZ010002748">
    <property type="protein sequence ID" value="CAG2244823.1"/>
    <property type="molecule type" value="Genomic_DNA"/>
</dbReference>
<keyword evidence="2" id="KW-1133">Transmembrane helix</keyword>
<keyword evidence="4" id="KW-1185">Reference proteome</keyword>
<dbReference type="GO" id="GO:0052650">
    <property type="term" value="F:all-trans-retinol dehydrogenase (NADP+) activity"/>
    <property type="evidence" value="ECO:0007669"/>
    <property type="project" value="UniProtKB-EC"/>
</dbReference>
<comment type="caution">
    <text evidence="3">The sequence shown here is derived from an EMBL/GenBank/DDBJ whole genome shotgun (WGS) entry which is preliminary data.</text>
</comment>
<accession>A0A8S3UF12</accession>
<organism evidence="3 4">
    <name type="scientific">Mytilus edulis</name>
    <name type="common">Blue mussel</name>
    <dbReference type="NCBI Taxonomy" id="6550"/>
    <lineage>
        <taxon>Eukaryota</taxon>
        <taxon>Metazoa</taxon>
        <taxon>Spiralia</taxon>
        <taxon>Lophotrochozoa</taxon>
        <taxon>Mollusca</taxon>
        <taxon>Bivalvia</taxon>
        <taxon>Autobranchia</taxon>
        <taxon>Pteriomorphia</taxon>
        <taxon>Mytilida</taxon>
        <taxon>Mytiloidea</taxon>
        <taxon>Mytilidae</taxon>
        <taxon>Mytilinae</taxon>
        <taxon>Mytilus</taxon>
    </lineage>
</organism>
<dbReference type="PANTHER" id="PTHR43157">
    <property type="entry name" value="PHOSPHATIDYLINOSITOL-GLYCAN BIOSYNTHESIS CLASS F PROTEIN-RELATED"/>
    <property type="match status" value="1"/>
</dbReference>
<keyword evidence="2" id="KW-0812">Transmembrane</keyword>
<dbReference type="Proteomes" id="UP000683360">
    <property type="component" value="Unassembled WGS sequence"/>
</dbReference>
<keyword evidence="2" id="KW-0472">Membrane</keyword>
<dbReference type="InterPro" id="IPR002347">
    <property type="entry name" value="SDR_fam"/>
</dbReference>
<feature type="transmembrane region" description="Helical" evidence="2">
    <location>
        <begin position="117"/>
        <end position="136"/>
    </location>
</feature>
<reference evidence="3" key="1">
    <citation type="submission" date="2021-03" db="EMBL/GenBank/DDBJ databases">
        <authorList>
            <person name="Bekaert M."/>
        </authorList>
    </citation>
    <scope>NUCLEOTIDE SEQUENCE</scope>
</reference>
<dbReference type="EC" id="1.1.1.300" evidence="3"/>
<dbReference type="SUPFAM" id="SSF51735">
    <property type="entry name" value="NAD(P)-binding Rossmann-fold domains"/>
    <property type="match status" value="1"/>
</dbReference>
<dbReference type="OrthoDB" id="191139at2759"/>
<proteinExistence type="predicted"/>
<gene>
    <name evidence="3" type="ORF">MEDL_56864</name>
</gene>
<dbReference type="Gene3D" id="3.40.50.720">
    <property type="entry name" value="NAD(P)-binding Rossmann-like Domain"/>
    <property type="match status" value="1"/>
</dbReference>
<evidence type="ECO:0000313" key="4">
    <source>
        <dbReference type="Proteomes" id="UP000683360"/>
    </source>
</evidence>
<protein>
    <submittedName>
        <fullName evidence="3">RDH12</fullName>
        <ecNumber evidence="3">1.1.1.300</ecNumber>
    </submittedName>
</protein>
<evidence type="ECO:0000256" key="1">
    <source>
        <dbReference type="ARBA" id="ARBA00023002"/>
    </source>
</evidence>
<evidence type="ECO:0000313" key="3">
    <source>
        <dbReference type="EMBL" id="CAG2244823.1"/>
    </source>
</evidence>
<dbReference type="PRINTS" id="PR00081">
    <property type="entry name" value="GDHRDH"/>
</dbReference>
<evidence type="ECO:0000256" key="2">
    <source>
        <dbReference type="SAM" id="Phobius"/>
    </source>
</evidence>
<keyword evidence="1 3" id="KW-0560">Oxidoreductase</keyword>
<dbReference type="Pfam" id="PF00106">
    <property type="entry name" value="adh_short"/>
    <property type="match status" value="1"/>
</dbReference>
<sequence>MVCRNIFSSARIVAQSLNSYTNTKSRVLWKASQYTNMMSMKTSSLRHYTYSVHSSIMSSISKGDKSKVVCPCQCHRGMATKGKQSPKQVTALTVTRLKKKRVKEEKEKEDVINENKFVFYIFFGFFIGFIALRQYLYGTRYTGTARLDDKTVIITGASSGIGKEVAKNLAKRGAKVILACRDLEKTNKVVYEIKRQVRDAKIGVKHLDLASLKSIRQFAKDINQNEERLDILINNAGQYTRVFYCPDDLRTEDGFEMQFGVNHLGHFLLTNLLLDLLKKSAPSRVITVSSNAHEKGRINFADINSEKKYEPRVCYDQSKLANVLFSRELSKRLKGTGVTTYSLHPGVVRTNISKYLRQQHFFSGPIIDLYLVLPLFKDSEQGTSTIIYCAVDESLEKESGNYYRRVGQLQVKIPIGSFTLEKESGNTTGKDTNRFLHLGERVGQLLQERVNKDTNRFLHLGKKGKDTNRFLHLGERVGQLLQVKIPIGPSPWRKSRALLQVKIPIGSFTLERKKDTNRSRKVTTTGKDTKDRVLHLGERVGQLRAGKDTNRFLHLGERVGTTTGKDTNRVLHLGERVKQLLQVPSPWRKSRAITTGKDTNRFLHLGERVGTTTGKDTNRVLHLGERVGQLLQVKIPIGSFTLEKESGNYYRKSRALATGKDTNRVPSPWRKSRAITTGKDTNRVLHLGERVGQLLQVKIPIGPSPWRKSRAITTGKDTNRVLHLGERVGQLLQVKIPIGFLHLGERVGQLLQVPSPWRKSRAITTGKDTNRFLHLGERVGQLLQVKIPIGSFTLEKESGELLQSLATGKDTNRFLHLGERVGQLLQVKIPIGSFALEKRVRAITTGKDTNRVLHLGERVRQLLQVNIPIGSFTLERVGQLLQVKIPIGSFTSGERVGLLLQVKIPIGSFTLRKSRAIATGKYTNRFLRLGERVEQNKDTNRSLHLGERVGLLQVPSPWRKSRAITTGKYTNRFLHLEEKESQAITTGKDTNRFLHLEKESAITTGKDTTKIPMFLHLGERFGQLLQVKIPIGSFTLRKSRAITTGKDTNRFLRLGERVGQLLQVKDTNRFLHLGERVGQLLQVKIPIGSFTLRKSRAITTGKDTNRFLHLGERVGQLLQVKIPIGSFTLRKSRAITTGKDTNRFLHLGERVIITTGKDTNRFLHLGERVGQLLQVKIPIGSFTLEKESGNYYRKSQAITTGKDTNRFLHLGERFKITTSKDTNRFLHLGERVGQLLQVKIPIGSFTLEKESAITTGKYTNRFLHLGERVGQLLQVNIPIGSFTLEKESGNYYRECSETMPGKQALDDGVAKSYGNYRKRWLALHD</sequence>